<protein>
    <submittedName>
        <fullName evidence="1">Uncharacterized protein</fullName>
    </submittedName>
</protein>
<dbReference type="HOGENOM" id="CLU_3008922_0_0_5"/>
<comment type="caution">
    <text evidence="1">The sequence shown here is derived from an EMBL/GenBank/DDBJ whole genome shotgun (WGS) entry which is preliminary data.</text>
</comment>
<dbReference type="EMBL" id="AONI01000005">
    <property type="protein sequence ID" value="EPX81702.1"/>
    <property type="molecule type" value="Genomic_DNA"/>
</dbReference>
<evidence type="ECO:0000313" key="2">
    <source>
        <dbReference type="Proteomes" id="UP000015351"/>
    </source>
</evidence>
<dbReference type="STRING" id="1123360.thalar_00258"/>
<dbReference type="Proteomes" id="UP000015351">
    <property type="component" value="Unassembled WGS sequence"/>
</dbReference>
<keyword evidence="2" id="KW-1185">Reference proteome</keyword>
<evidence type="ECO:0000313" key="1">
    <source>
        <dbReference type="EMBL" id="EPX81702.1"/>
    </source>
</evidence>
<accession>S9QPX4</accession>
<sequence length="56" mass="6252">MHQPIHQNLIALQVSNFNMQVRVNCLCIDYTITGFNAPDLGGSVYTLYHRAVSSVT</sequence>
<name>S9QPX4_9RHOB</name>
<dbReference type="AlphaFoldDB" id="S9QPX4"/>
<organism evidence="1 2">
    <name type="scientific">Litoreibacter arenae DSM 19593</name>
    <dbReference type="NCBI Taxonomy" id="1123360"/>
    <lineage>
        <taxon>Bacteria</taxon>
        <taxon>Pseudomonadati</taxon>
        <taxon>Pseudomonadota</taxon>
        <taxon>Alphaproteobacteria</taxon>
        <taxon>Rhodobacterales</taxon>
        <taxon>Roseobacteraceae</taxon>
        <taxon>Litoreibacter</taxon>
    </lineage>
</organism>
<gene>
    <name evidence="1" type="ORF">thalar_00258</name>
</gene>
<reference evidence="2" key="1">
    <citation type="journal article" date="2013" name="Stand. Genomic Sci.">
        <title>Genome sequence of the Litoreibacter arenae type strain (DSM 19593(T)), a member of the Roseobacter clade isolated from sea sand.</title>
        <authorList>
            <person name="Riedel T."/>
            <person name="Fiebig A."/>
            <person name="Petersen J."/>
            <person name="Gronow S."/>
            <person name="Kyrpides N.C."/>
            <person name="Goker M."/>
            <person name="Klenk H.P."/>
        </authorList>
    </citation>
    <scope>NUCLEOTIDE SEQUENCE [LARGE SCALE GENOMIC DNA]</scope>
    <source>
        <strain evidence="2">DSM 19593</strain>
    </source>
</reference>
<proteinExistence type="predicted"/>